<reference evidence="2" key="1">
    <citation type="submission" date="2016-10" db="EMBL/GenBank/DDBJ databases">
        <authorList>
            <person name="Varghese N."/>
            <person name="Submissions S."/>
        </authorList>
    </citation>
    <scope>NUCLEOTIDE SEQUENCE [LARGE SCALE GENOMIC DNA]</scope>
    <source>
        <strain evidence="2">ATCC 43811</strain>
    </source>
</reference>
<evidence type="ECO:0000313" key="1">
    <source>
        <dbReference type="EMBL" id="SFB76436.1"/>
    </source>
</evidence>
<sequence>MKNVWMVHAYQNFELVIHLINTIFKEDDTVWLHYDKKSLQKEFLFIQNTFKNNPNVFYIVIVK</sequence>
<dbReference type="EMBL" id="FOKY01000003">
    <property type="protein sequence ID" value="SFB76436.1"/>
    <property type="molecule type" value="Genomic_DNA"/>
</dbReference>
<proteinExistence type="predicted"/>
<protein>
    <recommendedName>
        <fullName evidence="3">Core-2/I-Branching enzyme</fullName>
    </recommendedName>
</protein>
<dbReference type="RefSeq" id="WP_092318604.1">
    <property type="nucleotide sequence ID" value="NZ_FOKY01000003.1"/>
</dbReference>
<accession>A0A1I1DPS8</accession>
<name>A0A1I1DPS8_BREAD</name>
<dbReference type="AlphaFoldDB" id="A0A1I1DPS8"/>
<gene>
    <name evidence="1" type="ORF">SAMN02745150_00662</name>
</gene>
<dbReference type="Proteomes" id="UP000240042">
    <property type="component" value="Unassembled WGS sequence"/>
</dbReference>
<keyword evidence="2" id="KW-1185">Reference proteome</keyword>
<evidence type="ECO:0000313" key="2">
    <source>
        <dbReference type="Proteomes" id="UP000240042"/>
    </source>
</evidence>
<organism evidence="1 2">
    <name type="scientific">Brevinema andersonii</name>
    <dbReference type="NCBI Taxonomy" id="34097"/>
    <lineage>
        <taxon>Bacteria</taxon>
        <taxon>Pseudomonadati</taxon>
        <taxon>Spirochaetota</taxon>
        <taxon>Spirochaetia</taxon>
        <taxon>Brevinematales</taxon>
        <taxon>Brevinemataceae</taxon>
        <taxon>Brevinema</taxon>
    </lineage>
</organism>
<evidence type="ECO:0008006" key="3">
    <source>
        <dbReference type="Google" id="ProtNLM"/>
    </source>
</evidence>